<keyword evidence="5" id="KW-1185">Reference proteome</keyword>
<dbReference type="EMBL" id="JANBQB010001209">
    <property type="protein sequence ID" value="KAJ1971895.1"/>
    <property type="molecule type" value="Genomic_DNA"/>
</dbReference>
<organism evidence="4 5">
    <name type="scientific">Dimargaris verticillata</name>
    <dbReference type="NCBI Taxonomy" id="2761393"/>
    <lineage>
        <taxon>Eukaryota</taxon>
        <taxon>Fungi</taxon>
        <taxon>Fungi incertae sedis</taxon>
        <taxon>Zoopagomycota</taxon>
        <taxon>Kickxellomycotina</taxon>
        <taxon>Dimargaritomycetes</taxon>
        <taxon>Dimargaritales</taxon>
        <taxon>Dimargaritaceae</taxon>
        <taxon>Dimargaris</taxon>
    </lineage>
</organism>
<feature type="domain" description="Carrier" evidence="3">
    <location>
        <begin position="37"/>
        <end position="113"/>
    </location>
</feature>
<feature type="non-terminal residue" evidence="4">
    <location>
        <position position="837"/>
    </location>
</feature>
<dbReference type="SUPFAM" id="SSF47336">
    <property type="entry name" value="ACP-like"/>
    <property type="match status" value="1"/>
</dbReference>
<dbReference type="InterPro" id="IPR009081">
    <property type="entry name" value="PP-bd_ACP"/>
</dbReference>
<dbReference type="Pfam" id="PF00668">
    <property type="entry name" value="Condensation"/>
    <property type="match status" value="2"/>
</dbReference>
<evidence type="ECO:0000313" key="5">
    <source>
        <dbReference type="Proteomes" id="UP001151582"/>
    </source>
</evidence>
<dbReference type="Pfam" id="PF00550">
    <property type="entry name" value="PP-binding"/>
    <property type="match status" value="1"/>
</dbReference>
<comment type="caution">
    <text evidence="4">The sequence shown here is derived from an EMBL/GenBank/DDBJ whole genome shotgun (WGS) entry which is preliminary data.</text>
</comment>
<dbReference type="PROSITE" id="PS50075">
    <property type="entry name" value="CARRIER"/>
    <property type="match status" value="1"/>
</dbReference>
<accession>A0A9W8AWM6</accession>
<dbReference type="Gene3D" id="1.10.1200.10">
    <property type="entry name" value="ACP-like"/>
    <property type="match status" value="1"/>
</dbReference>
<dbReference type="PANTHER" id="PTHR45398:SF1">
    <property type="entry name" value="ENZYME, PUTATIVE (JCVI)-RELATED"/>
    <property type="match status" value="1"/>
</dbReference>
<dbReference type="GO" id="GO:0003824">
    <property type="term" value="F:catalytic activity"/>
    <property type="evidence" value="ECO:0007669"/>
    <property type="project" value="InterPro"/>
</dbReference>
<dbReference type="InterPro" id="IPR001242">
    <property type="entry name" value="Condensation_dom"/>
</dbReference>
<dbReference type="Gene3D" id="3.30.559.10">
    <property type="entry name" value="Chloramphenicol acetyltransferase-like domain"/>
    <property type="match status" value="2"/>
</dbReference>
<evidence type="ECO:0000259" key="3">
    <source>
        <dbReference type="PROSITE" id="PS50075"/>
    </source>
</evidence>
<gene>
    <name evidence="4" type="ORF">H4R34_005592</name>
</gene>
<dbReference type="AlphaFoldDB" id="A0A9W8AWM6"/>
<dbReference type="InterPro" id="IPR020806">
    <property type="entry name" value="PKS_PP-bd"/>
</dbReference>
<evidence type="ECO:0000313" key="4">
    <source>
        <dbReference type="EMBL" id="KAJ1971895.1"/>
    </source>
</evidence>
<dbReference type="PANTHER" id="PTHR45398">
    <property type="match status" value="1"/>
</dbReference>
<protein>
    <recommendedName>
        <fullName evidence="3">Carrier domain-containing protein</fullName>
    </recommendedName>
</protein>
<keyword evidence="2" id="KW-0597">Phosphoprotein</keyword>
<dbReference type="InterPro" id="IPR036736">
    <property type="entry name" value="ACP-like_sf"/>
</dbReference>
<evidence type="ECO:0000256" key="1">
    <source>
        <dbReference type="ARBA" id="ARBA00022450"/>
    </source>
</evidence>
<reference evidence="4" key="1">
    <citation type="submission" date="2022-07" db="EMBL/GenBank/DDBJ databases">
        <title>Phylogenomic reconstructions and comparative analyses of Kickxellomycotina fungi.</title>
        <authorList>
            <person name="Reynolds N.K."/>
            <person name="Stajich J.E."/>
            <person name="Barry K."/>
            <person name="Grigoriev I.V."/>
            <person name="Crous P."/>
            <person name="Smith M.E."/>
        </authorList>
    </citation>
    <scope>NUCLEOTIDE SEQUENCE</scope>
    <source>
        <strain evidence="4">RSA 567</strain>
    </source>
</reference>
<keyword evidence="1" id="KW-0596">Phosphopantetheine</keyword>
<proteinExistence type="predicted"/>
<dbReference type="InterPro" id="IPR023213">
    <property type="entry name" value="CAT-like_dom_sf"/>
</dbReference>
<dbReference type="PROSITE" id="PS00012">
    <property type="entry name" value="PHOSPHOPANTETHEINE"/>
    <property type="match status" value="1"/>
</dbReference>
<evidence type="ECO:0000256" key="2">
    <source>
        <dbReference type="ARBA" id="ARBA00022553"/>
    </source>
</evidence>
<dbReference type="Gene3D" id="3.30.559.30">
    <property type="entry name" value="Nonribosomal peptide synthetase, condensation domain"/>
    <property type="match status" value="2"/>
</dbReference>
<dbReference type="GO" id="GO:0031177">
    <property type="term" value="F:phosphopantetheine binding"/>
    <property type="evidence" value="ECO:0007669"/>
    <property type="project" value="InterPro"/>
</dbReference>
<dbReference type="Proteomes" id="UP001151582">
    <property type="component" value="Unassembled WGS sequence"/>
</dbReference>
<dbReference type="OrthoDB" id="416786at2759"/>
<dbReference type="SUPFAM" id="SSF52777">
    <property type="entry name" value="CoA-dependent acyltransferases"/>
    <property type="match status" value="3"/>
</dbReference>
<sequence length="837" mass="94844">MAEIPRTLNGKTNRRRLQEVFEQYWERLTTSVPTVRPNRKSQHHALITALNAVLGTKLETSGLDCSFVQLGGDSISAIQLASQLRALGYALPVADILRRIPLSSLISTMVSAHSSSNTLRNHPEPAPGTTIPLTPIQDTFFHWSLRNPHHFNQSLMLELKMHLVAEQLDTALNKLTHHHSILRSRFIPLSDNRWAHQLATPSQRCESWTDNIECDRAGLSTQVLRVQRKLNLEKGHLLRAALVRVHEISGPTSRQLLFLTAHHLVVDLVSWRIILEDLHRLLRCQRPTPIPITFAAWACALQAWREQSDHPLAPPESAHSLSLPVVDLAMLNLNTEGSCQSMECTLSASTSSIFAQLDNFPRCIGVNPIEFLVSALAHALHFVTAEHTVTIWQESHGRHAWCEDIDLSRTVGWFTLLHPINLTVDPYWSYSQLLQRTRHAMRTLPRQEFIHGSQCPLWRTCPEENVYRPMGVLLNFLGKVTKPLALVQDDPTTWTTCLPRIPGLQVCDANERRPQLLEVLGYQRDEIIHFELVFCPSVVAPQTIALISEQFQIALEGMLAEYADSTDTLYWAPSDFPLANMTWETLERLRNSLALLHISPADVEDLYPLLPTQRKLLAATAKDASQYTVQMAITVQGTRDLVHVQRAFQQVVARNPVLRTRFFLPWPESHPHGLQVVLRSTELEWRTANSWTELNAVDEDDYMRQNQARGFIVNGCMVRVVAMPVLPCSLRMVIAMHHAVTDGWSFGLLLSEFLDCLRLSPEAHRNEASVSLREYVTLRNQLNDELSQRFWTTYLAGVNMRTVLSLPKASHTKKAAQSCNAVLVNDLLSFQRRVNNA</sequence>
<name>A0A9W8AWM6_9FUNG</name>
<dbReference type="InterPro" id="IPR006162">
    <property type="entry name" value="Ppantetheine_attach_site"/>
</dbReference>
<dbReference type="SMART" id="SM00823">
    <property type="entry name" value="PKS_PP"/>
    <property type="match status" value="1"/>
</dbReference>